<dbReference type="RefSeq" id="WP_093119942.1">
    <property type="nucleotide sequence ID" value="NZ_FODS01000024.1"/>
</dbReference>
<keyword evidence="1" id="KW-0808">Transferase</keyword>
<dbReference type="GO" id="GO:0016020">
    <property type="term" value="C:membrane"/>
    <property type="evidence" value="ECO:0007669"/>
    <property type="project" value="InterPro"/>
</dbReference>
<dbReference type="InterPro" id="IPR027417">
    <property type="entry name" value="P-loop_NTPase"/>
</dbReference>
<proteinExistence type="predicted"/>
<accession>A0A1H8V1N7</accession>
<dbReference type="InterPro" id="IPR005331">
    <property type="entry name" value="Sulfotransferase"/>
</dbReference>
<dbReference type="Gene3D" id="3.40.50.300">
    <property type="entry name" value="P-loop containing nucleotide triphosphate hydrolases"/>
    <property type="match status" value="1"/>
</dbReference>
<evidence type="ECO:0000313" key="1">
    <source>
        <dbReference type="EMBL" id="SEP09339.1"/>
    </source>
</evidence>
<evidence type="ECO:0000313" key="2">
    <source>
        <dbReference type="Proteomes" id="UP000198893"/>
    </source>
</evidence>
<reference evidence="1 2" key="1">
    <citation type="submission" date="2016-10" db="EMBL/GenBank/DDBJ databases">
        <authorList>
            <person name="de Groot N.N."/>
        </authorList>
    </citation>
    <scope>NUCLEOTIDE SEQUENCE [LARGE SCALE GENOMIC DNA]</scope>
    <source>
        <strain evidence="1 2">DSM 27842</strain>
    </source>
</reference>
<organism evidence="1 2">
    <name type="scientific">Salinihabitans flavidus</name>
    <dbReference type="NCBI Taxonomy" id="569882"/>
    <lineage>
        <taxon>Bacteria</taxon>
        <taxon>Pseudomonadati</taxon>
        <taxon>Pseudomonadota</taxon>
        <taxon>Alphaproteobacteria</taxon>
        <taxon>Rhodobacterales</taxon>
        <taxon>Roseobacteraceae</taxon>
        <taxon>Salinihabitans</taxon>
    </lineage>
</organism>
<dbReference type="GO" id="GO:0008146">
    <property type="term" value="F:sulfotransferase activity"/>
    <property type="evidence" value="ECO:0007669"/>
    <property type="project" value="InterPro"/>
</dbReference>
<dbReference type="OrthoDB" id="7992362at2"/>
<dbReference type="SUPFAM" id="SSF52540">
    <property type="entry name" value="P-loop containing nucleoside triphosphate hydrolases"/>
    <property type="match status" value="1"/>
</dbReference>
<dbReference type="STRING" id="569882.SAMN04490248_12427"/>
<sequence>MTATDHPRIYFMHVKKCAGTSLVGLARRQNDRVRLPEPNANAIPLHPEDTGLKNDARWIRFWEWPLAEQKRFIDDLDCTFFANEGRITKDFERMEGMFYLLCLREGLGRFISHYRHFLRGGKVSGDLSEFIETPEKNPGLLNFATYQLSGRRVAGYDPVALKIACRNIDKFDHIVFSETYESDVQVLVDRFGWGRPEELPKRNSADDDDGVCAQLTPEMLGRLAELNASDVALHAYARRLFPRP</sequence>
<keyword evidence="2" id="KW-1185">Reference proteome</keyword>
<protein>
    <submittedName>
        <fullName evidence="1">Sulfotransferase family protein</fullName>
    </submittedName>
</protein>
<dbReference type="AlphaFoldDB" id="A0A1H8V1N7"/>
<gene>
    <name evidence="1" type="ORF">SAMN04490248_12427</name>
</gene>
<dbReference type="Pfam" id="PF03567">
    <property type="entry name" value="Sulfotransfer_2"/>
    <property type="match status" value="1"/>
</dbReference>
<name>A0A1H8V1N7_9RHOB</name>
<dbReference type="EMBL" id="FODS01000024">
    <property type="protein sequence ID" value="SEP09339.1"/>
    <property type="molecule type" value="Genomic_DNA"/>
</dbReference>
<dbReference type="Proteomes" id="UP000198893">
    <property type="component" value="Unassembled WGS sequence"/>
</dbReference>